<dbReference type="PANTHER" id="PTHR38696:SF1">
    <property type="entry name" value="MEDIATOR OF RNA POLYMERASE II TRANSCRIPTION SUBUNIT 13"/>
    <property type="match status" value="1"/>
</dbReference>
<evidence type="ECO:0000313" key="2">
    <source>
        <dbReference type="Proteomes" id="UP000433876"/>
    </source>
</evidence>
<accession>A0A8S8ZQ66</accession>
<dbReference type="EMBL" id="NMPR01000087">
    <property type="protein sequence ID" value="KAA8631046.1"/>
    <property type="molecule type" value="Genomic_DNA"/>
</dbReference>
<name>A0A8S8ZQ66_SORMA</name>
<sequence>MSMIQRSLLRMSQQMTAVVVDLPLQPSSSEPSTTIFASLSLHGQDRIRLLQFPDDIVSDIRHIISSAWSFGITSSGPYGEEAYQYVLKGRPFGGHHFLTSHDKTEAVQARRPIRDILAFLYSRSWQLVCPFNGSIHASAKDELIFRRLSPSNEAPPPPPPVEWLALGFLSDSRIRVIYDVEKSIDGGVDDNTCRDAADLDYIGTVIAKMRDMFQSLDMFEKGEWDNDCFEFRLKHRPFLQRGVEGNKVRLMNSRLVELLDGLGWKSHATICQNSGGDECGMMDTWYFVKEKGSGVR</sequence>
<gene>
    <name evidence="1" type="ORF">SMACR_01983</name>
</gene>
<organism evidence="1 2">
    <name type="scientific">Sordaria macrospora</name>
    <dbReference type="NCBI Taxonomy" id="5147"/>
    <lineage>
        <taxon>Eukaryota</taxon>
        <taxon>Fungi</taxon>
        <taxon>Dikarya</taxon>
        <taxon>Ascomycota</taxon>
        <taxon>Pezizomycotina</taxon>
        <taxon>Sordariomycetes</taxon>
        <taxon>Sordariomycetidae</taxon>
        <taxon>Sordariales</taxon>
        <taxon>Sordariaceae</taxon>
        <taxon>Sordaria</taxon>
    </lineage>
</organism>
<proteinExistence type="predicted"/>
<dbReference type="Proteomes" id="UP000433876">
    <property type="component" value="Unassembled WGS sequence"/>
</dbReference>
<reference evidence="1 2" key="1">
    <citation type="submission" date="2017-07" db="EMBL/GenBank/DDBJ databases">
        <title>Genome sequence of the Sordaria macrospora wild type strain R19027.</title>
        <authorList>
            <person name="Nowrousian M."/>
            <person name="Teichert I."/>
            <person name="Kueck U."/>
        </authorList>
    </citation>
    <scope>NUCLEOTIDE SEQUENCE [LARGE SCALE GENOMIC DNA]</scope>
    <source>
        <strain evidence="1 2">R19027</strain>
        <tissue evidence="1">Mycelium</tissue>
    </source>
</reference>
<dbReference type="AlphaFoldDB" id="A0A8S8ZQ66"/>
<protein>
    <submittedName>
        <fullName evidence="1">Uncharacterized protein</fullName>
    </submittedName>
</protein>
<dbReference type="VEuPathDB" id="FungiDB:SMAC_01983"/>
<comment type="caution">
    <text evidence="1">The sequence shown here is derived from an EMBL/GenBank/DDBJ whole genome shotgun (WGS) entry which is preliminary data.</text>
</comment>
<evidence type="ECO:0000313" key="1">
    <source>
        <dbReference type="EMBL" id="KAA8631046.1"/>
    </source>
</evidence>
<dbReference type="PANTHER" id="PTHR38696">
    <property type="entry name" value="MEDIATOR OF RNA POLYMERASE II TRANSCRIPTION SUBUNIT 13"/>
    <property type="match status" value="1"/>
</dbReference>